<name>A0A4R6IFS7_9SPHI</name>
<dbReference type="Gene3D" id="3.30.200.20">
    <property type="entry name" value="Phosphorylase Kinase, domain 1"/>
    <property type="match status" value="1"/>
</dbReference>
<proteinExistence type="inferred from homology"/>
<evidence type="ECO:0000313" key="3">
    <source>
        <dbReference type="EMBL" id="TDO20656.1"/>
    </source>
</evidence>
<dbReference type="Proteomes" id="UP000295499">
    <property type="component" value="Unassembled WGS sequence"/>
</dbReference>
<dbReference type="GO" id="GO:0004413">
    <property type="term" value="F:homoserine kinase activity"/>
    <property type="evidence" value="ECO:0007669"/>
    <property type="project" value="TreeGrafter"/>
</dbReference>
<feature type="domain" description="Aminoglycoside phosphotransferase" evidence="2">
    <location>
        <begin position="39"/>
        <end position="245"/>
    </location>
</feature>
<organism evidence="3 4">
    <name type="scientific">Pedobacter duraquae</name>
    <dbReference type="NCBI Taxonomy" id="425511"/>
    <lineage>
        <taxon>Bacteria</taxon>
        <taxon>Pseudomonadati</taxon>
        <taxon>Bacteroidota</taxon>
        <taxon>Sphingobacteriia</taxon>
        <taxon>Sphingobacteriales</taxon>
        <taxon>Sphingobacteriaceae</taxon>
        <taxon>Pedobacter</taxon>
    </lineage>
</organism>
<keyword evidence="3" id="KW-0808">Transferase</keyword>
<dbReference type="Gene3D" id="3.90.1200.10">
    <property type="match status" value="1"/>
</dbReference>
<dbReference type="GO" id="GO:0009088">
    <property type="term" value="P:threonine biosynthetic process"/>
    <property type="evidence" value="ECO:0007669"/>
    <property type="project" value="TreeGrafter"/>
</dbReference>
<sequence>MPIFPTQYSLLAAYAIGQHIEQFYDLKQLTCRLLIHNVSDTYLIEGVTEKYIFKIYRDAHRSLTEIQAEAELLIRLADAGAQVSYPIADIHGGYIQYFNAAEGMRHGLLFSYARGEVVMPLNNQHLKLLGRAVAEVHNLTAGMELSGNSRVFDVEHILLKPLARIKPAFVGLESEYRYLEAQVNSVAAKMVALDTKGWGYGYCHYDLLPKNFHFEGVERITLFDFDFAGKGFFVNDLASFYVHYFMDVYLKRATQEQADIDFAVFVESYRNLRTVSDAELQAIPYFGFAFWIFYLGFQYDNFEDWSNSFFGPRFLKDRVGLIRQWVDWYVR</sequence>
<accession>A0A4R6IFS7</accession>
<dbReference type="InterPro" id="IPR011009">
    <property type="entry name" value="Kinase-like_dom_sf"/>
</dbReference>
<evidence type="ECO:0000313" key="4">
    <source>
        <dbReference type="Proteomes" id="UP000295499"/>
    </source>
</evidence>
<dbReference type="EMBL" id="SNWM01000004">
    <property type="protein sequence ID" value="TDO20656.1"/>
    <property type="molecule type" value="Genomic_DNA"/>
</dbReference>
<keyword evidence="3" id="KW-0418">Kinase</keyword>
<evidence type="ECO:0000259" key="2">
    <source>
        <dbReference type="Pfam" id="PF01636"/>
    </source>
</evidence>
<gene>
    <name evidence="3" type="ORF">CLV32_3289</name>
</gene>
<evidence type="ECO:0000256" key="1">
    <source>
        <dbReference type="ARBA" id="ARBA00038240"/>
    </source>
</evidence>
<keyword evidence="4" id="KW-1185">Reference proteome</keyword>
<comment type="caution">
    <text evidence="3">The sequence shown here is derived from an EMBL/GenBank/DDBJ whole genome shotgun (WGS) entry which is preliminary data.</text>
</comment>
<dbReference type="PANTHER" id="PTHR21064:SF6">
    <property type="entry name" value="AMINOGLYCOSIDE PHOSPHOTRANSFERASE DOMAIN-CONTAINING PROTEIN"/>
    <property type="match status" value="1"/>
</dbReference>
<dbReference type="RefSeq" id="WP_133557331.1">
    <property type="nucleotide sequence ID" value="NZ_SNWM01000004.1"/>
</dbReference>
<protein>
    <submittedName>
        <fullName evidence="3">Ser/Thr protein kinase RdoA (MazF antagonist)</fullName>
    </submittedName>
</protein>
<dbReference type="InterPro" id="IPR050249">
    <property type="entry name" value="Pseudomonas-type_ThrB"/>
</dbReference>
<dbReference type="PANTHER" id="PTHR21064">
    <property type="entry name" value="AMINOGLYCOSIDE PHOSPHOTRANSFERASE DOMAIN-CONTAINING PROTEIN-RELATED"/>
    <property type="match status" value="1"/>
</dbReference>
<dbReference type="OrthoDB" id="241498at2"/>
<comment type="similarity">
    <text evidence="1">Belongs to the pseudomonas-type ThrB family.</text>
</comment>
<reference evidence="3 4" key="1">
    <citation type="submission" date="2019-03" db="EMBL/GenBank/DDBJ databases">
        <title>Genomic Encyclopedia of Archaeal and Bacterial Type Strains, Phase II (KMG-II): from individual species to whole genera.</title>
        <authorList>
            <person name="Goeker M."/>
        </authorList>
    </citation>
    <scope>NUCLEOTIDE SEQUENCE [LARGE SCALE GENOMIC DNA]</scope>
    <source>
        <strain evidence="3 4">DSM 19034</strain>
    </source>
</reference>
<dbReference type="AlphaFoldDB" id="A0A4R6IFS7"/>
<dbReference type="Pfam" id="PF01636">
    <property type="entry name" value="APH"/>
    <property type="match status" value="1"/>
</dbReference>
<dbReference type="SUPFAM" id="SSF56112">
    <property type="entry name" value="Protein kinase-like (PK-like)"/>
    <property type="match status" value="1"/>
</dbReference>
<dbReference type="InterPro" id="IPR002575">
    <property type="entry name" value="Aminoglycoside_PTrfase"/>
</dbReference>